<dbReference type="EMBL" id="PXVD01000010">
    <property type="protein sequence ID" value="MDJ1371240.1"/>
    <property type="molecule type" value="Genomic_DNA"/>
</dbReference>
<dbReference type="Pfam" id="PF07995">
    <property type="entry name" value="GSDH"/>
    <property type="match status" value="1"/>
</dbReference>
<evidence type="ECO:0000256" key="1">
    <source>
        <dbReference type="SAM" id="MobiDB-lite"/>
    </source>
</evidence>
<dbReference type="Gene3D" id="2.120.10.30">
    <property type="entry name" value="TolB, C-terminal domain"/>
    <property type="match status" value="1"/>
</dbReference>
<feature type="signal peptide" evidence="2">
    <location>
        <begin position="1"/>
        <end position="24"/>
    </location>
</feature>
<dbReference type="SUPFAM" id="SSF50952">
    <property type="entry name" value="Soluble quinoprotein glucose dehydrogenase"/>
    <property type="match status" value="1"/>
</dbReference>
<reference evidence="4" key="1">
    <citation type="submission" date="2018-03" db="EMBL/GenBank/DDBJ databases">
        <authorList>
            <person name="Nunes O.C."/>
            <person name="Lopes A.R."/>
            <person name="Froufe H."/>
            <person name="Munoz-Merida A."/>
            <person name="Barroso C."/>
            <person name="Egas C."/>
        </authorList>
    </citation>
    <scope>NUCLEOTIDE SEQUENCE</scope>
    <source>
        <strain evidence="4">ON4</strain>
    </source>
</reference>
<dbReference type="InterPro" id="IPR012938">
    <property type="entry name" value="Glc/Sorbosone_DH"/>
</dbReference>
<evidence type="ECO:0000259" key="3">
    <source>
        <dbReference type="Pfam" id="PF07995"/>
    </source>
</evidence>
<dbReference type="Proteomes" id="UP001170379">
    <property type="component" value="Unassembled WGS sequence"/>
</dbReference>
<dbReference type="InterPro" id="IPR011042">
    <property type="entry name" value="6-blade_b-propeller_TolB-like"/>
</dbReference>
<evidence type="ECO:0000256" key="2">
    <source>
        <dbReference type="SAM" id="SignalP"/>
    </source>
</evidence>
<feature type="chain" id="PRO_5046469631" evidence="2">
    <location>
        <begin position="25"/>
        <end position="407"/>
    </location>
</feature>
<accession>A0ABT7C7S0</accession>
<organism evidence="4 5">
    <name type="scientific">Gulosibacter molinativorax</name>
    <dbReference type="NCBI Taxonomy" id="256821"/>
    <lineage>
        <taxon>Bacteria</taxon>
        <taxon>Bacillati</taxon>
        <taxon>Actinomycetota</taxon>
        <taxon>Actinomycetes</taxon>
        <taxon>Micrococcales</taxon>
        <taxon>Microbacteriaceae</taxon>
        <taxon>Gulosibacter</taxon>
    </lineage>
</organism>
<keyword evidence="2" id="KW-0732">Signal</keyword>
<gene>
    <name evidence="4" type="ORF">C7K25_07640</name>
</gene>
<sequence>MSARRAVRMVAVASALALAVSGCAGQGSGDGSDSVVVNTTGSTATRPETTATPTPTPATPDSTAPGASVNGSGATGLWVPADPTASPLATGLDAPWSVIPFNDGYLVSQRDDGAIVHVASDGTQTTIGQVEGVESGGESGMHGLALLDEGDATYLYAYHGASEDNRVVRMRLDGTGPQDLALGASEPILTGIPRADTHNGGRIHFGPDGYLYISTGDAQQRDNPQNPESLGGKILRVDAEGNPAPDNPFGNAVYSLGHRNVQGFAWTSDGVMWASEFGQNTWDELNRIEPGGNYGWPTVEGIAGDDRFVDPSIQWAPAEASPSGLAAKGDTLFLATLRGQQLWLVDTSGGAVVGDPVAFAPDGVDARMRDATIGTDGTLVSLTNNTDGRGSPGPEDDRLLVVRLDAK</sequence>
<feature type="domain" description="Glucose/Sorbosone dehydrogenase" evidence="3">
    <location>
        <begin position="92"/>
        <end position="389"/>
    </location>
</feature>
<evidence type="ECO:0000313" key="4">
    <source>
        <dbReference type="EMBL" id="MDJ1371240.1"/>
    </source>
</evidence>
<feature type="compositionally biased region" description="Low complexity" evidence="1">
    <location>
        <begin position="31"/>
        <end position="68"/>
    </location>
</feature>
<dbReference type="RefSeq" id="WP_026936870.1">
    <property type="nucleotide sequence ID" value="NZ_CP028426.1"/>
</dbReference>
<dbReference type="PANTHER" id="PTHR19328">
    <property type="entry name" value="HEDGEHOG-INTERACTING PROTEIN"/>
    <property type="match status" value="1"/>
</dbReference>
<dbReference type="PROSITE" id="PS51257">
    <property type="entry name" value="PROKAR_LIPOPROTEIN"/>
    <property type="match status" value="1"/>
</dbReference>
<dbReference type="InterPro" id="IPR011041">
    <property type="entry name" value="Quinoprot_gluc/sorb_DH_b-prop"/>
</dbReference>
<keyword evidence="5" id="KW-1185">Reference proteome</keyword>
<proteinExistence type="predicted"/>
<protein>
    <submittedName>
        <fullName evidence="4">Glucose dehydrogenase</fullName>
    </submittedName>
</protein>
<feature type="region of interest" description="Disordered" evidence="1">
    <location>
        <begin position="23"/>
        <end position="78"/>
    </location>
</feature>
<name>A0ABT7C7S0_9MICO</name>
<dbReference type="PANTHER" id="PTHR19328:SF13">
    <property type="entry name" value="HIPL1 PROTEIN"/>
    <property type="match status" value="1"/>
</dbReference>
<reference evidence="4" key="2">
    <citation type="journal article" date="2022" name="Sci. Rep.">
        <title>In silico prediction of the enzymes involved in the degradation of the herbicide molinate by Gulosibacter molinativorax ON4T.</title>
        <authorList>
            <person name="Lopes A.R."/>
            <person name="Bunin E."/>
            <person name="Viana A.T."/>
            <person name="Froufe H."/>
            <person name="Munoz-Merida A."/>
            <person name="Pinho D."/>
            <person name="Figueiredo J."/>
            <person name="Barroso C."/>
            <person name="Vaz-Moreira I."/>
            <person name="Bellanger X."/>
            <person name="Egas C."/>
            <person name="Nunes O.C."/>
        </authorList>
    </citation>
    <scope>NUCLEOTIDE SEQUENCE</scope>
    <source>
        <strain evidence="4">ON4</strain>
    </source>
</reference>
<evidence type="ECO:0000313" key="5">
    <source>
        <dbReference type="Proteomes" id="UP001170379"/>
    </source>
</evidence>
<comment type="caution">
    <text evidence="4">The sequence shown here is derived from an EMBL/GenBank/DDBJ whole genome shotgun (WGS) entry which is preliminary data.</text>
</comment>